<keyword evidence="5" id="KW-0717">Septation</keyword>
<comment type="caution">
    <text evidence="7">The sequence shown here is derived from an EMBL/GenBank/DDBJ whole genome shotgun (WGS) entry which is preliminary data.</text>
</comment>
<dbReference type="InterPro" id="IPR006776">
    <property type="entry name" value="SsgB"/>
</dbReference>
<evidence type="ECO:0000256" key="6">
    <source>
        <dbReference type="ARBA" id="ARBA00023306"/>
    </source>
</evidence>
<keyword evidence="3" id="KW-0132">Cell division</keyword>
<dbReference type="InterPro" id="IPR038658">
    <property type="entry name" value="SsgB_sf"/>
</dbReference>
<organism evidence="7 8">
    <name type="scientific">Streptomyces violaceolatus</name>
    <dbReference type="NCBI Taxonomy" id="67378"/>
    <lineage>
        <taxon>Bacteria</taxon>
        <taxon>Bacillati</taxon>
        <taxon>Actinomycetota</taxon>
        <taxon>Actinomycetes</taxon>
        <taxon>Kitasatosporales</taxon>
        <taxon>Streptomycetaceae</taxon>
        <taxon>Streptomyces</taxon>
        <taxon>Streptomyces violaceoruber group</taxon>
    </lineage>
</organism>
<dbReference type="Gene3D" id="2.30.31.20">
    <property type="entry name" value="Sporulation-specific cell division protein SsgB"/>
    <property type="match status" value="1"/>
</dbReference>
<comment type="subcellular location">
    <subcellularLocation>
        <location evidence="1">Cell septum</location>
    </subcellularLocation>
</comment>
<keyword evidence="6" id="KW-0131">Cell cycle</keyword>
<gene>
    <name evidence="7" type="ORF">GCM10010310_57850</name>
</gene>
<evidence type="ECO:0000256" key="1">
    <source>
        <dbReference type="ARBA" id="ARBA00004431"/>
    </source>
</evidence>
<evidence type="ECO:0000256" key="5">
    <source>
        <dbReference type="ARBA" id="ARBA00023210"/>
    </source>
</evidence>
<sequence>MSGDHHGVQAQHSAAHALLPLSLCLSQLTGALEWEDVPAEFRYDPDHPLLVTIRFAPEGAPPVTWHVGRDLLHEGLRTTSGLGDVQVWADTPTDRETAWLQVNAHGDIAIFSLPVPELEEWLDRTYLHVPAGTESSRLGTDAFLSKLFDEPEASSR</sequence>
<dbReference type="Pfam" id="PF04686">
    <property type="entry name" value="SsgA"/>
    <property type="match status" value="1"/>
</dbReference>
<dbReference type="Proteomes" id="UP001499989">
    <property type="component" value="Unassembled WGS sequence"/>
</dbReference>
<evidence type="ECO:0000256" key="2">
    <source>
        <dbReference type="ARBA" id="ARBA00009323"/>
    </source>
</evidence>
<protein>
    <submittedName>
        <fullName evidence="7">SsgA family sporulation/cell division regulator</fullName>
    </submittedName>
</protein>
<dbReference type="EMBL" id="BAAASK010000022">
    <property type="protein sequence ID" value="GAA2695842.1"/>
    <property type="molecule type" value="Genomic_DNA"/>
</dbReference>
<evidence type="ECO:0000313" key="8">
    <source>
        <dbReference type="Proteomes" id="UP001499989"/>
    </source>
</evidence>
<dbReference type="RefSeq" id="WP_030871865.1">
    <property type="nucleotide sequence ID" value="NZ_BAAASK010000022.1"/>
</dbReference>
<evidence type="ECO:0000256" key="4">
    <source>
        <dbReference type="ARBA" id="ARBA00022969"/>
    </source>
</evidence>
<proteinExistence type="inferred from homology"/>
<name>A0ABN3T8L9_9ACTN</name>
<evidence type="ECO:0000256" key="3">
    <source>
        <dbReference type="ARBA" id="ARBA00022618"/>
    </source>
</evidence>
<accession>A0ABN3T8L9</accession>
<reference evidence="7 8" key="1">
    <citation type="journal article" date="2019" name="Int. J. Syst. Evol. Microbiol.">
        <title>The Global Catalogue of Microorganisms (GCM) 10K type strain sequencing project: providing services to taxonomists for standard genome sequencing and annotation.</title>
        <authorList>
            <consortium name="The Broad Institute Genomics Platform"/>
            <consortium name="The Broad Institute Genome Sequencing Center for Infectious Disease"/>
            <person name="Wu L."/>
            <person name="Ma J."/>
        </authorList>
    </citation>
    <scope>NUCLEOTIDE SEQUENCE [LARGE SCALE GENOMIC DNA]</scope>
    <source>
        <strain evidence="7 8">JCM 4531</strain>
    </source>
</reference>
<keyword evidence="4" id="KW-0749">Sporulation</keyword>
<comment type="similarity">
    <text evidence="2">Belongs to the SsgA family.</text>
</comment>
<evidence type="ECO:0000313" key="7">
    <source>
        <dbReference type="EMBL" id="GAA2695842.1"/>
    </source>
</evidence>
<keyword evidence="8" id="KW-1185">Reference proteome</keyword>